<comment type="caution">
    <text evidence="2">The sequence shown here is derived from an EMBL/GenBank/DDBJ whole genome shotgun (WGS) entry which is preliminary data.</text>
</comment>
<dbReference type="EMBL" id="JAADJZ010000025">
    <property type="protein sequence ID" value="KAF2867002.1"/>
    <property type="molecule type" value="Genomic_DNA"/>
</dbReference>
<evidence type="ECO:0000313" key="3">
    <source>
        <dbReference type="Proteomes" id="UP000481861"/>
    </source>
</evidence>
<gene>
    <name evidence="2" type="ORF">BDV95DRAFT_631464</name>
</gene>
<feature type="region of interest" description="Disordered" evidence="1">
    <location>
        <begin position="1"/>
        <end position="51"/>
    </location>
</feature>
<protein>
    <recommendedName>
        <fullName evidence="4">Gamma-glutamylcyclotransferase AIG2-like domain-containing protein</fullName>
    </recommendedName>
</protein>
<sequence length="185" mass="21032">MSHPSNDVSSDLQPGNGASTKSGSLSVIPPPPPPPKPGKTRRFVPRSPALQENAFSTIRNSNFLRVMTAMNAPESIPDRPESPRPFQPCHMFFYGTLMDTEVLQTILQLTELPVVRPAKQFRKLVAYETNAYTWCECDVQLDNGEVLRDCRVFCWAGDPESRELDEGTFDLERWRRYFKGSIVRR</sequence>
<evidence type="ECO:0000256" key="1">
    <source>
        <dbReference type="SAM" id="MobiDB-lite"/>
    </source>
</evidence>
<reference evidence="2 3" key="1">
    <citation type="submission" date="2020-01" db="EMBL/GenBank/DDBJ databases">
        <authorList>
            <consortium name="DOE Joint Genome Institute"/>
            <person name="Haridas S."/>
            <person name="Albert R."/>
            <person name="Binder M."/>
            <person name="Bloem J."/>
            <person name="Labutti K."/>
            <person name="Salamov A."/>
            <person name="Andreopoulos B."/>
            <person name="Baker S.E."/>
            <person name="Barry K."/>
            <person name="Bills G."/>
            <person name="Bluhm B.H."/>
            <person name="Cannon C."/>
            <person name="Castanera R."/>
            <person name="Culley D.E."/>
            <person name="Daum C."/>
            <person name="Ezra D."/>
            <person name="Gonzalez J.B."/>
            <person name="Henrissat B."/>
            <person name="Kuo A."/>
            <person name="Liang C."/>
            <person name="Lipzen A."/>
            <person name="Lutzoni F."/>
            <person name="Magnuson J."/>
            <person name="Mondo S."/>
            <person name="Nolan M."/>
            <person name="Ohm R."/>
            <person name="Pangilinan J."/>
            <person name="Park H.-J.H."/>
            <person name="Ramirez L."/>
            <person name="Alfaro M."/>
            <person name="Sun H."/>
            <person name="Tritt A."/>
            <person name="Yoshinaga Y."/>
            <person name="Zwiers L.-H.L."/>
            <person name="Turgeon B.G."/>
            <person name="Goodwin S.B."/>
            <person name="Spatafora J.W."/>
            <person name="Crous P.W."/>
            <person name="Grigoriev I.V."/>
        </authorList>
    </citation>
    <scope>NUCLEOTIDE SEQUENCE [LARGE SCALE GENOMIC DNA]</scope>
    <source>
        <strain evidence="2 3">CBS 611.86</strain>
    </source>
</reference>
<accession>A0A7C8M910</accession>
<evidence type="ECO:0008006" key="4">
    <source>
        <dbReference type="Google" id="ProtNLM"/>
    </source>
</evidence>
<organism evidence="2 3">
    <name type="scientific">Massariosphaeria phaeospora</name>
    <dbReference type="NCBI Taxonomy" id="100035"/>
    <lineage>
        <taxon>Eukaryota</taxon>
        <taxon>Fungi</taxon>
        <taxon>Dikarya</taxon>
        <taxon>Ascomycota</taxon>
        <taxon>Pezizomycotina</taxon>
        <taxon>Dothideomycetes</taxon>
        <taxon>Pleosporomycetidae</taxon>
        <taxon>Pleosporales</taxon>
        <taxon>Pleosporales incertae sedis</taxon>
        <taxon>Massariosphaeria</taxon>
    </lineage>
</organism>
<feature type="compositionally biased region" description="Polar residues" evidence="1">
    <location>
        <begin position="1"/>
        <end position="25"/>
    </location>
</feature>
<keyword evidence="3" id="KW-1185">Reference proteome</keyword>
<dbReference type="AlphaFoldDB" id="A0A7C8M910"/>
<name>A0A7C8M910_9PLEO</name>
<proteinExistence type="predicted"/>
<evidence type="ECO:0000313" key="2">
    <source>
        <dbReference type="EMBL" id="KAF2867002.1"/>
    </source>
</evidence>
<dbReference type="OrthoDB" id="3262926at2759"/>
<dbReference type="Proteomes" id="UP000481861">
    <property type="component" value="Unassembled WGS sequence"/>
</dbReference>
<feature type="compositionally biased region" description="Pro residues" evidence="1">
    <location>
        <begin position="28"/>
        <end position="37"/>
    </location>
</feature>